<dbReference type="SUPFAM" id="SSF48452">
    <property type="entry name" value="TPR-like"/>
    <property type="match status" value="1"/>
</dbReference>
<protein>
    <submittedName>
        <fullName evidence="1">Uncharacterized protein</fullName>
    </submittedName>
</protein>
<dbReference type="AlphaFoldDB" id="A0A2R8C1A5"/>
<sequence length="318" mass="33448">MATMTDGHAPRINDAPGGWRAAWGAATALLLAAAALVPVPEQTDAQNPPPPPPELSEALSDVESGEAEAEAEAVAGEDGLVAAGTPCMMRHKRVATGVDRALRHRLAAATLATGPDLKETLLKQIEAGTPPGPATWRLALARAELALRDGRSRDAISHLDRAAAIEMPDWCRGDEHFLRAAATSQSKEAASLLDAAVAADPGFWAAQERLAILSAEGTGYDAATCGRDAARTIRATIQLGALATHDAQFERLERSLVGLEPNGRTALLHGMILRQTGRTDAARDRWSAALAGVGASECDAMLRVAIERMLETTSEERP</sequence>
<dbReference type="OrthoDB" id="7866333at2"/>
<proteinExistence type="predicted"/>
<dbReference type="Proteomes" id="UP000244912">
    <property type="component" value="Unassembled WGS sequence"/>
</dbReference>
<evidence type="ECO:0000313" key="1">
    <source>
        <dbReference type="EMBL" id="SPJ26194.1"/>
    </source>
</evidence>
<organism evidence="1 2">
    <name type="scientific">Palleronia abyssalis</name>
    <dbReference type="NCBI Taxonomy" id="1501240"/>
    <lineage>
        <taxon>Bacteria</taxon>
        <taxon>Pseudomonadati</taxon>
        <taxon>Pseudomonadota</taxon>
        <taxon>Alphaproteobacteria</taxon>
        <taxon>Rhodobacterales</taxon>
        <taxon>Roseobacteraceae</taxon>
        <taxon>Palleronia</taxon>
    </lineage>
</organism>
<gene>
    <name evidence="1" type="ORF">PAA8504_04050</name>
</gene>
<dbReference type="Gene3D" id="1.25.40.10">
    <property type="entry name" value="Tetratricopeptide repeat domain"/>
    <property type="match status" value="1"/>
</dbReference>
<accession>A0A2R8C1A5</accession>
<reference evidence="1 2" key="1">
    <citation type="submission" date="2018-03" db="EMBL/GenBank/DDBJ databases">
        <authorList>
            <person name="Keele B.F."/>
        </authorList>
    </citation>
    <scope>NUCLEOTIDE SEQUENCE [LARGE SCALE GENOMIC DNA]</scope>
    <source>
        <strain evidence="1 2">CECT 8504</strain>
    </source>
</reference>
<name>A0A2R8C1A5_9RHOB</name>
<dbReference type="InterPro" id="IPR011990">
    <property type="entry name" value="TPR-like_helical_dom_sf"/>
</dbReference>
<dbReference type="RefSeq" id="WP_108895902.1">
    <property type="nucleotide sequence ID" value="NZ_ONZF01000015.1"/>
</dbReference>
<dbReference type="EMBL" id="ONZF01000015">
    <property type="protein sequence ID" value="SPJ26194.1"/>
    <property type="molecule type" value="Genomic_DNA"/>
</dbReference>
<evidence type="ECO:0000313" key="2">
    <source>
        <dbReference type="Proteomes" id="UP000244912"/>
    </source>
</evidence>
<keyword evidence="2" id="KW-1185">Reference proteome</keyword>